<dbReference type="Proteomes" id="UP000031675">
    <property type="component" value="Unassembled WGS sequence"/>
</dbReference>
<sequence>MADEHHEDHGNTVAAWFLTLSWIVVWTAAGLAIMFDENVVQWTAVGLGASILCAAVAGLLKKAGMGRKHPRPTPLTREAWEALRAERADAAGAQDRAKTEAGEEQETAAAH</sequence>
<dbReference type="RefSeq" id="WP_040275726.1">
    <property type="nucleotide sequence ID" value="NZ_JROO01000039.1"/>
</dbReference>
<dbReference type="STRING" id="183763.LP52_19640"/>
<accession>A0A0C2G1X6</accession>
<dbReference type="OrthoDB" id="3431983at2"/>
<dbReference type="AlphaFoldDB" id="A0A0C2G1X6"/>
<evidence type="ECO:0000313" key="3">
    <source>
        <dbReference type="EMBL" id="KIH97323.1"/>
    </source>
</evidence>
<feature type="compositionally biased region" description="Acidic residues" evidence="1">
    <location>
        <begin position="102"/>
        <end position="111"/>
    </location>
</feature>
<keyword evidence="4" id="KW-1185">Reference proteome</keyword>
<protein>
    <recommendedName>
        <fullName evidence="5">DUF2530 domain-containing protein</fullName>
    </recommendedName>
</protein>
<evidence type="ECO:0000256" key="1">
    <source>
        <dbReference type="SAM" id="MobiDB-lite"/>
    </source>
</evidence>
<dbReference type="EMBL" id="JROO01000039">
    <property type="protein sequence ID" value="KIH97323.1"/>
    <property type="molecule type" value="Genomic_DNA"/>
</dbReference>
<keyword evidence="2" id="KW-1133">Transmembrane helix</keyword>
<dbReference type="NCBIfam" id="NF041681">
    <property type="entry name" value="HGxxPAAW"/>
    <property type="match status" value="1"/>
</dbReference>
<evidence type="ECO:0000313" key="4">
    <source>
        <dbReference type="Proteomes" id="UP000031675"/>
    </source>
</evidence>
<reference evidence="4" key="1">
    <citation type="journal article" date="2015" name="Chem. Biol.">
        <title>Structure, bioactivity, and resistance mechanism of streptomonomicin, an unusual lasso Peptide from an understudied halophilic actinomycete.</title>
        <authorList>
            <person name="Metelev M."/>
            <person name="Tietz J.I."/>
            <person name="Melby J.O."/>
            <person name="Blair P.M."/>
            <person name="Zhu L."/>
            <person name="Livnat I."/>
            <person name="Severinov K."/>
            <person name="Mitchell D.A."/>
        </authorList>
    </citation>
    <scope>NUCLEOTIDE SEQUENCE [LARGE SCALE GENOMIC DNA]</scope>
    <source>
        <strain evidence="4">YIM 90003</strain>
    </source>
</reference>
<proteinExistence type="predicted"/>
<keyword evidence="2" id="KW-0812">Transmembrane</keyword>
<feature type="region of interest" description="Disordered" evidence="1">
    <location>
        <begin position="84"/>
        <end position="111"/>
    </location>
</feature>
<feature type="transmembrane region" description="Helical" evidence="2">
    <location>
        <begin position="39"/>
        <end position="60"/>
    </location>
</feature>
<name>A0A0C2G1X6_9ACTN</name>
<keyword evidence="2" id="KW-0472">Membrane</keyword>
<feature type="compositionally biased region" description="Basic and acidic residues" evidence="1">
    <location>
        <begin position="84"/>
        <end position="101"/>
    </location>
</feature>
<gene>
    <name evidence="3" type="ORF">LP52_19640</name>
</gene>
<evidence type="ECO:0000256" key="2">
    <source>
        <dbReference type="SAM" id="Phobius"/>
    </source>
</evidence>
<evidence type="ECO:0008006" key="5">
    <source>
        <dbReference type="Google" id="ProtNLM"/>
    </source>
</evidence>
<organism evidence="3 4">
    <name type="scientific">Streptomonospora alba</name>
    <dbReference type="NCBI Taxonomy" id="183763"/>
    <lineage>
        <taxon>Bacteria</taxon>
        <taxon>Bacillati</taxon>
        <taxon>Actinomycetota</taxon>
        <taxon>Actinomycetes</taxon>
        <taxon>Streptosporangiales</taxon>
        <taxon>Nocardiopsidaceae</taxon>
        <taxon>Streptomonospora</taxon>
    </lineage>
</organism>
<feature type="transmembrane region" description="Helical" evidence="2">
    <location>
        <begin position="12"/>
        <end position="33"/>
    </location>
</feature>
<comment type="caution">
    <text evidence="3">The sequence shown here is derived from an EMBL/GenBank/DDBJ whole genome shotgun (WGS) entry which is preliminary data.</text>
</comment>